<evidence type="ECO:0000256" key="1">
    <source>
        <dbReference type="ARBA" id="ARBA00004429"/>
    </source>
</evidence>
<dbReference type="Gene3D" id="1.20.81.30">
    <property type="entry name" value="Type II secretion system (T2SS), domain F"/>
    <property type="match status" value="2"/>
</dbReference>
<sequence>MPMYAYEAFDNAGVPVHGKLEAEHEQVAIGRLRKMGYTVVDMAEVTESPLKKVLSGQRKVKIRDITFFSRQLAAMISAGIPLTRCLYTLREQSTNPALRSIVGEIARNVEGGMSLSESLRAYPNVFSPMFVDMIRAGEVGGAMEEMLKRLADQLERNKTLRDNIRAATFYPTVVVLFAFFVVLAMLLFVVPIFIGFFPPGTSLPLPTLIVMAMSNSLRAYWYIHILLFIAAVLGLRFYLASEAGKNMWERVKFRLPVFGDLLKKAAVANFSRTLSTLLAGGIPVLQALETAGPATGSRQITKAVQQTGVGLQEGRGIAMLLAKSGFFPPMLVNMVAIGEETGELSGLLGKVADFYEEEVATTTKGLTSLLEPVLLIVVGTIIGGMVIAIYLPIFTAITSTGF</sequence>
<evidence type="ECO:0000256" key="8">
    <source>
        <dbReference type="SAM" id="Phobius"/>
    </source>
</evidence>
<feature type="transmembrane region" description="Helical" evidence="8">
    <location>
        <begin position="219"/>
        <end position="239"/>
    </location>
</feature>
<dbReference type="FunFam" id="1.20.81.30:FF:000001">
    <property type="entry name" value="Type II secretion system protein F"/>
    <property type="match status" value="2"/>
</dbReference>
<proteinExistence type="inferred from homology"/>
<keyword evidence="7 8" id="KW-0472">Membrane</keyword>
<keyword evidence="4" id="KW-0997">Cell inner membrane</keyword>
<evidence type="ECO:0000256" key="6">
    <source>
        <dbReference type="ARBA" id="ARBA00022989"/>
    </source>
</evidence>
<evidence type="ECO:0000313" key="11">
    <source>
        <dbReference type="Proteomes" id="UP000323166"/>
    </source>
</evidence>
<feature type="domain" description="Type II secretion system protein GspF" evidence="9">
    <location>
        <begin position="270"/>
        <end position="392"/>
    </location>
</feature>
<comment type="caution">
    <text evidence="10">The sequence shown here is derived from an EMBL/GenBank/DDBJ whole genome shotgun (WGS) entry which is preliminary data.</text>
</comment>
<dbReference type="InterPro" id="IPR042094">
    <property type="entry name" value="T2SS_GspF_sf"/>
</dbReference>
<evidence type="ECO:0000256" key="2">
    <source>
        <dbReference type="ARBA" id="ARBA00005745"/>
    </source>
</evidence>
<protein>
    <submittedName>
        <fullName evidence="10">Type IV pilus assembly protein PilC</fullName>
    </submittedName>
</protein>
<dbReference type="PRINTS" id="PR00812">
    <property type="entry name" value="BCTERIALGSPF"/>
</dbReference>
<keyword evidence="6 8" id="KW-1133">Transmembrane helix</keyword>
<dbReference type="PANTHER" id="PTHR30012">
    <property type="entry name" value="GENERAL SECRETION PATHWAY PROTEIN"/>
    <property type="match status" value="1"/>
</dbReference>
<dbReference type="Proteomes" id="UP000323166">
    <property type="component" value="Unassembled WGS sequence"/>
</dbReference>
<evidence type="ECO:0000259" key="9">
    <source>
        <dbReference type="Pfam" id="PF00482"/>
    </source>
</evidence>
<feature type="domain" description="Type II secretion system protein GspF" evidence="9">
    <location>
        <begin position="68"/>
        <end position="191"/>
    </location>
</feature>
<dbReference type="RefSeq" id="WP_166511803.1">
    <property type="nucleotide sequence ID" value="NZ_VNHM01000009.1"/>
</dbReference>
<organism evidence="10 11">
    <name type="scientific">Desulfallas thermosapovorans DSM 6562</name>
    <dbReference type="NCBI Taxonomy" id="1121431"/>
    <lineage>
        <taxon>Bacteria</taxon>
        <taxon>Bacillati</taxon>
        <taxon>Bacillota</taxon>
        <taxon>Clostridia</taxon>
        <taxon>Eubacteriales</taxon>
        <taxon>Desulfallaceae</taxon>
        <taxon>Desulfallas</taxon>
    </lineage>
</organism>
<dbReference type="InterPro" id="IPR018076">
    <property type="entry name" value="T2SS_GspF_dom"/>
</dbReference>
<evidence type="ECO:0000256" key="4">
    <source>
        <dbReference type="ARBA" id="ARBA00022519"/>
    </source>
</evidence>
<evidence type="ECO:0000256" key="7">
    <source>
        <dbReference type="ARBA" id="ARBA00023136"/>
    </source>
</evidence>
<feature type="transmembrane region" description="Helical" evidence="8">
    <location>
        <begin position="166"/>
        <end position="199"/>
    </location>
</feature>
<evidence type="ECO:0000256" key="3">
    <source>
        <dbReference type="ARBA" id="ARBA00022475"/>
    </source>
</evidence>
<accession>A0A5S4ZR16</accession>
<evidence type="ECO:0000256" key="5">
    <source>
        <dbReference type="ARBA" id="ARBA00022692"/>
    </source>
</evidence>
<feature type="transmembrane region" description="Helical" evidence="8">
    <location>
        <begin position="373"/>
        <end position="397"/>
    </location>
</feature>
<dbReference type="EMBL" id="VNHM01000009">
    <property type="protein sequence ID" value="TYO95063.1"/>
    <property type="molecule type" value="Genomic_DNA"/>
</dbReference>
<comment type="similarity">
    <text evidence="2">Belongs to the GSP F family.</text>
</comment>
<reference evidence="10 11" key="1">
    <citation type="submission" date="2019-07" db="EMBL/GenBank/DDBJ databases">
        <title>Genomic Encyclopedia of Type Strains, Phase I: the one thousand microbial genomes (KMG-I) project.</title>
        <authorList>
            <person name="Kyrpides N."/>
        </authorList>
    </citation>
    <scope>NUCLEOTIDE SEQUENCE [LARGE SCALE GENOMIC DNA]</scope>
    <source>
        <strain evidence="10 11">DSM 6562</strain>
    </source>
</reference>
<gene>
    <name evidence="10" type="ORF">LX24_01790</name>
</gene>
<name>A0A5S4ZR16_9FIRM</name>
<dbReference type="Pfam" id="PF00482">
    <property type="entry name" value="T2SSF"/>
    <property type="match status" value="2"/>
</dbReference>
<keyword evidence="5 8" id="KW-0812">Transmembrane</keyword>
<comment type="subcellular location">
    <subcellularLocation>
        <location evidence="1">Cell inner membrane</location>
        <topology evidence="1">Multi-pass membrane protein</topology>
    </subcellularLocation>
</comment>
<keyword evidence="11" id="KW-1185">Reference proteome</keyword>
<dbReference type="AlphaFoldDB" id="A0A5S4ZR16"/>
<evidence type="ECO:0000313" key="10">
    <source>
        <dbReference type="EMBL" id="TYO95063.1"/>
    </source>
</evidence>
<dbReference type="InterPro" id="IPR003004">
    <property type="entry name" value="GspF/PilC"/>
</dbReference>
<dbReference type="PANTHER" id="PTHR30012:SF0">
    <property type="entry name" value="TYPE II SECRETION SYSTEM PROTEIN F-RELATED"/>
    <property type="match status" value="1"/>
</dbReference>
<keyword evidence="3" id="KW-1003">Cell membrane</keyword>
<dbReference type="GO" id="GO:0005886">
    <property type="term" value="C:plasma membrane"/>
    <property type="evidence" value="ECO:0007669"/>
    <property type="project" value="UniProtKB-SubCell"/>
</dbReference>